<gene>
    <name evidence="2" type="ORF">UAU_00665</name>
</gene>
<feature type="transmembrane region" description="Helical" evidence="1">
    <location>
        <begin position="47"/>
        <end position="66"/>
    </location>
</feature>
<feature type="transmembrane region" description="Helical" evidence="1">
    <location>
        <begin position="78"/>
        <end position="96"/>
    </location>
</feature>
<dbReference type="OrthoDB" id="9803232at2"/>
<dbReference type="HOGENOM" id="CLU_142194_0_0_9"/>
<proteinExistence type="predicted"/>
<dbReference type="eggNOG" id="ENOG5030BI1">
    <property type="taxonomic scope" value="Bacteria"/>
</dbReference>
<evidence type="ECO:0000256" key="1">
    <source>
        <dbReference type="SAM" id="Phobius"/>
    </source>
</evidence>
<name>R2SZ30_9ENTE</name>
<feature type="transmembrane region" description="Helical" evidence="1">
    <location>
        <begin position="108"/>
        <end position="129"/>
    </location>
</feature>
<keyword evidence="3" id="KW-1185">Reference proteome</keyword>
<dbReference type="EMBL" id="AJAQ01000001">
    <property type="protein sequence ID" value="EOH97996.1"/>
    <property type="molecule type" value="Genomic_DNA"/>
</dbReference>
<keyword evidence="1" id="KW-0472">Membrane</keyword>
<keyword evidence="1" id="KW-1133">Transmembrane helix</keyword>
<keyword evidence="1" id="KW-0812">Transmembrane</keyword>
<dbReference type="AlphaFoldDB" id="R2SZ30"/>
<sequence>MLECFCLIAALGFFANALLHLLLIVGFPLGEYVLGGKQTVLPYSMRILSMLFLIVWISVGICYLNYGGFISLSRLEHLDRWVIIAVTVFLLFAIFSNAFLTNSKKERLVMTPFCLITFILSIGVLFLTLKKWNPPRRSHPIKLFIVFRRLIQ</sequence>
<comment type="caution">
    <text evidence="2">The sequence shown here is derived from an EMBL/GenBank/DDBJ whole genome shotgun (WGS) entry which is preliminary data.</text>
</comment>
<evidence type="ECO:0000313" key="2">
    <source>
        <dbReference type="EMBL" id="EOH97996.1"/>
    </source>
</evidence>
<organism evidence="2 3">
    <name type="scientific">Enterococcus pallens ATCC BAA-351</name>
    <dbReference type="NCBI Taxonomy" id="1158607"/>
    <lineage>
        <taxon>Bacteria</taxon>
        <taxon>Bacillati</taxon>
        <taxon>Bacillota</taxon>
        <taxon>Bacilli</taxon>
        <taxon>Lactobacillales</taxon>
        <taxon>Enterococcaceae</taxon>
        <taxon>Enterococcus</taxon>
    </lineage>
</organism>
<accession>R2SZ30</accession>
<dbReference type="Proteomes" id="UP000013782">
    <property type="component" value="Unassembled WGS sequence"/>
</dbReference>
<protein>
    <submittedName>
        <fullName evidence="2">Uncharacterized protein</fullName>
    </submittedName>
</protein>
<evidence type="ECO:0000313" key="3">
    <source>
        <dbReference type="Proteomes" id="UP000013782"/>
    </source>
</evidence>
<reference evidence="2 3" key="1">
    <citation type="submission" date="2013-02" db="EMBL/GenBank/DDBJ databases">
        <title>The Genome Sequence of Enterococcus pallens BAA-351.</title>
        <authorList>
            <consortium name="The Broad Institute Genome Sequencing Platform"/>
            <consortium name="The Broad Institute Genome Sequencing Center for Infectious Disease"/>
            <person name="Earl A.M."/>
            <person name="Gilmore M.S."/>
            <person name="Lebreton F."/>
            <person name="Walker B."/>
            <person name="Young S.K."/>
            <person name="Zeng Q."/>
            <person name="Gargeya S."/>
            <person name="Fitzgerald M."/>
            <person name="Haas B."/>
            <person name="Abouelleil A."/>
            <person name="Alvarado L."/>
            <person name="Arachchi H.M."/>
            <person name="Berlin A.M."/>
            <person name="Chapman S.B."/>
            <person name="Dewar J."/>
            <person name="Goldberg J."/>
            <person name="Griggs A."/>
            <person name="Gujja S."/>
            <person name="Hansen M."/>
            <person name="Howarth C."/>
            <person name="Imamovic A."/>
            <person name="Larimer J."/>
            <person name="McCowan C."/>
            <person name="Murphy C."/>
            <person name="Neiman D."/>
            <person name="Pearson M."/>
            <person name="Priest M."/>
            <person name="Roberts A."/>
            <person name="Saif S."/>
            <person name="Shea T."/>
            <person name="Sisk P."/>
            <person name="Sykes S."/>
            <person name="Wortman J."/>
            <person name="Nusbaum C."/>
            <person name="Birren B."/>
        </authorList>
    </citation>
    <scope>NUCLEOTIDE SEQUENCE [LARGE SCALE GENOMIC DNA]</scope>
    <source>
        <strain evidence="2 3">ATCC BAA-351</strain>
    </source>
</reference>
<feature type="transmembrane region" description="Helical" evidence="1">
    <location>
        <begin position="7"/>
        <end position="27"/>
    </location>
</feature>
<dbReference type="RefSeq" id="WP_010755727.1">
    <property type="nucleotide sequence ID" value="NZ_ASWD01000002.1"/>
</dbReference>